<evidence type="ECO:0000313" key="3">
    <source>
        <dbReference type="Proteomes" id="UP000037558"/>
    </source>
</evidence>
<evidence type="ECO:0000313" key="2">
    <source>
        <dbReference type="EMBL" id="KOO45942.1"/>
    </source>
</evidence>
<keyword evidence="3" id="KW-1185">Reference proteome</keyword>
<sequence length="264" mass="30402">MDWNKTKNTFIITFLILNLFLGFQLYQKKERSQLDPITEASIEELLADDHITYGDLPTPPSKESYVGVTNYNFTNTKLDGLKDQKIMLLDATHLQGTFNKSIPISGSNATFRFNQFLKDYIYKGSSYIRWNVDKDLKQIICYQKIGDATIYNNEGGKLIIHLNDKNEMTGYEQTLLDVKDKIEVDKDILQPIKVLENLYLNKEIEPDSNITTVKLGYYNFSPVIANSDEAQMQILIPAWHIVVNKKDQYFMNAFEGDIVKGKTN</sequence>
<gene>
    <name evidence="2" type="ORF">AMD01_12790</name>
</gene>
<dbReference type="AlphaFoldDB" id="A0A0M0L524"/>
<dbReference type="Gene3D" id="2.40.128.690">
    <property type="entry name" value="YycH protein, domain 3-like"/>
    <property type="match status" value="1"/>
</dbReference>
<accession>A0A0M0L524</accession>
<protein>
    <recommendedName>
        <fullName evidence="1">Regulatory protein YycH-like domain-containing protein</fullName>
    </recommendedName>
</protein>
<dbReference type="Pfam" id="PF09648">
    <property type="entry name" value="YycI"/>
    <property type="match status" value="1"/>
</dbReference>
<name>A0A0M0L524_9BACI</name>
<organism evidence="2 3">
    <name type="scientific">Priestia koreensis</name>
    <dbReference type="NCBI Taxonomy" id="284581"/>
    <lineage>
        <taxon>Bacteria</taxon>
        <taxon>Bacillati</taxon>
        <taxon>Bacillota</taxon>
        <taxon>Bacilli</taxon>
        <taxon>Bacillales</taxon>
        <taxon>Bacillaceae</taxon>
        <taxon>Priestia</taxon>
    </lineage>
</organism>
<dbReference type="PATRIC" id="fig|284581.3.peg.1540"/>
<dbReference type="STRING" id="284581.AMD01_12790"/>
<proteinExistence type="predicted"/>
<dbReference type="Proteomes" id="UP000037558">
    <property type="component" value="Unassembled WGS sequence"/>
</dbReference>
<reference evidence="3" key="1">
    <citation type="submission" date="2015-08" db="EMBL/GenBank/DDBJ databases">
        <title>Fjat-14210 dsm16467.</title>
        <authorList>
            <person name="Liu B."/>
            <person name="Wang J."/>
            <person name="Zhu Y."/>
            <person name="Liu G."/>
            <person name="Chen Q."/>
            <person name="Chen Z."/>
            <person name="Lan J."/>
            <person name="Che J."/>
            <person name="Ge C."/>
            <person name="Shi H."/>
            <person name="Pan Z."/>
            <person name="Liu X."/>
        </authorList>
    </citation>
    <scope>NUCLEOTIDE SEQUENCE [LARGE SCALE GENOMIC DNA]</scope>
    <source>
        <strain evidence="3">DSM 16467</strain>
    </source>
</reference>
<dbReference type="OrthoDB" id="2388036at2"/>
<comment type="caution">
    <text evidence="2">The sequence shown here is derived from an EMBL/GenBank/DDBJ whole genome shotgun (WGS) entry which is preliminary data.</text>
</comment>
<feature type="domain" description="Regulatory protein YycH-like" evidence="1">
    <location>
        <begin position="38"/>
        <end position="254"/>
    </location>
</feature>
<evidence type="ECO:0000259" key="1">
    <source>
        <dbReference type="Pfam" id="PF09648"/>
    </source>
</evidence>
<dbReference type="InterPro" id="IPR018604">
    <property type="entry name" value="YycI-like"/>
</dbReference>
<dbReference type="RefSeq" id="WP_053401813.1">
    <property type="nucleotide sequence ID" value="NZ_CP061868.1"/>
</dbReference>
<dbReference type="GO" id="GO:0016020">
    <property type="term" value="C:membrane"/>
    <property type="evidence" value="ECO:0007669"/>
    <property type="project" value="InterPro"/>
</dbReference>
<dbReference type="EMBL" id="LILC01000015">
    <property type="protein sequence ID" value="KOO45942.1"/>
    <property type="molecule type" value="Genomic_DNA"/>
</dbReference>